<sequence>MAPHNTQLYIDGKFVPSSSGETFEVRNPYSGEVVGLAASATSADCKAAIEAASRAFKTWQYVPAEERIAILAKATQLLATDKYRDKILQGNQEETASVAYWAMVDWFGALTIMKEETNVAEHVKKSVQPSAIPGGEVTVQRRPMGVIFGIAPWNGPFALAIRAVAIAIACGNTAVLKGSEATPKTQGIVAELFHEAGLPAGVLNVLSFSRENAPALTAEVIAHPAVRHINFTGSDRVGKIIAVEAGKHLKPCVLELGGKSPAVVLNDANVEEAARCIVSSSMSHSGQVCIASSRVIVQSQVADKLLAVIKGIVSSLKAGDVVHDSSVQMGPLFTEASAENALAMVKDAQANGAELVIGDVTRKGAVIQPHVLKNVKPGTWLWDREVFGPVLSFAVVETVDEAVELANSTDYSLSASLWTDNTSLAPEIASKIYSGYVNINGPTLHSEPIACLVGLGGSSGYGTFDVEHFTNRRVIVTHPYGRQLPLVQ</sequence>
<gene>
    <name evidence="7" type="ORF">D9613_008570</name>
</gene>
<feature type="active site" evidence="4">
    <location>
        <position position="255"/>
    </location>
</feature>
<keyword evidence="8" id="KW-1185">Reference proteome</keyword>
<accession>A0A8H4QTP0</accession>
<evidence type="ECO:0000256" key="4">
    <source>
        <dbReference type="PROSITE-ProRule" id="PRU10007"/>
    </source>
</evidence>
<dbReference type="InterPro" id="IPR016161">
    <property type="entry name" value="Ald_DH/histidinol_DH"/>
</dbReference>
<organism evidence="7 8">
    <name type="scientific">Agrocybe pediades</name>
    <dbReference type="NCBI Taxonomy" id="84607"/>
    <lineage>
        <taxon>Eukaryota</taxon>
        <taxon>Fungi</taxon>
        <taxon>Dikarya</taxon>
        <taxon>Basidiomycota</taxon>
        <taxon>Agaricomycotina</taxon>
        <taxon>Agaricomycetes</taxon>
        <taxon>Agaricomycetidae</taxon>
        <taxon>Agaricales</taxon>
        <taxon>Agaricineae</taxon>
        <taxon>Strophariaceae</taxon>
        <taxon>Agrocybe</taxon>
    </lineage>
</organism>
<dbReference type="AlphaFoldDB" id="A0A8H4QTP0"/>
<dbReference type="GO" id="GO:0016620">
    <property type="term" value="F:oxidoreductase activity, acting on the aldehyde or oxo group of donors, NAD or NADP as acceptor"/>
    <property type="evidence" value="ECO:0007669"/>
    <property type="project" value="InterPro"/>
</dbReference>
<evidence type="ECO:0000256" key="1">
    <source>
        <dbReference type="ARBA" id="ARBA00009986"/>
    </source>
</evidence>
<dbReference type="InterPro" id="IPR016162">
    <property type="entry name" value="Ald_DH_N"/>
</dbReference>
<keyword evidence="3" id="KW-0520">NAD</keyword>
<dbReference type="Pfam" id="PF00171">
    <property type="entry name" value="Aldedh"/>
    <property type="match status" value="1"/>
</dbReference>
<dbReference type="SUPFAM" id="SSF53720">
    <property type="entry name" value="ALDH-like"/>
    <property type="match status" value="1"/>
</dbReference>
<name>A0A8H4QTP0_9AGAR</name>
<evidence type="ECO:0000259" key="6">
    <source>
        <dbReference type="Pfam" id="PF00171"/>
    </source>
</evidence>
<dbReference type="FunFam" id="3.40.605.10:FF:000063">
    <property type="entry name" value="Succinate-semialdehyde dehydrogenase, mitochondrial"/>
    <property type="match status" value="1"/>
</dbReference>
<dbReference type="InterPro" id="IPR015590">
    <property type="entry name" value="Aldehyde_DH_dom"/>
</dbReference>
<evidence type="ECO:0000256" key="2">
    <source>
        <dbReference type="ARBA" id="ARBA00023002"/>
    </source>
</evidence>
<feature type="domain" description="Aldehyde dehydrogenase" evidence="6">
    <location>
        <begin position="14"/>
        <end position="469"/>
    </location>
</feature>
<dbReference type="PROSITE" id="PS00687">
    <property type="entry name" value="ALDEHYDE_DEHYDR_GLU"/>
    <property type="match status" value="1"/>
</dbReference>
<dbReference type="InterPro" id="IPR016163">
    <property type="entry name" value="Ald_DH_C"/>
</dbReference>
<comment type="similarity">
    <text evidence="1 5">Belongs to the aldehyde dehydrogenase family.</text>
</comment>
<evidence type="ECO:0000256" key="3">
    <source>
        <dbReference type="ARBA" id="ARBA00023027"/>
    </source>
</evidence>
<keyword evidence="2 5" id="KW-0560">Oxidoreductase</keyword>
<evidence type="ECO:0000313" key="7">
    <source>
        <dbReference type="EMBL" id="KAF4616525.1"/>
    </source>
</evidence>
<dbReference type="Gene3D" id="3.40.309.10">
    <property type="entry name" value="Aldehyde Dehydrogenase, Chain A, domain 2"/>
    <property type="match status" value="1"/>
</dbReference>
<protein>
    <recommendedName>
        <fullName evidence="6">Aldehyde dehydrogenase domain-containing protein</fullName>
    </recommendedName>
</protein>
<reference evidence="7 8" key="1">
    <citation type="submission" date="2019-12" db="EMBL/GenBank/DDBJ databases">
        <authorList>
            <person name="Floudas D."/>
            <person name="Bentzer J."/>
            <person name="Ahren D."/>
            <person name="Johansson T."/>
            <person name="Persson P."/>
            <person name="Tunlid A."/>
        </authorList>
    </citation>
    <scope>NUCLEOTIDE SEQUENCE [LARGE SCALE GENOMIC DNA]</scope>
    <source>
        <strain evidence="7 8">CBS 102.39</strain>
    </source>
</reference>
<evidence type="ECO:0000256" key="5">
    <source>
        <dbReference type="RuleBase" id="RU003345"/>
    </source>
</evidence>
<dbReference type="PANTHER" id="PTHR42986">
    <property type="entry name" value="BENZALDEHYDE DEHYDROGENASE YFMT"/>
    <property type="match status" value="1"/>
</dbReference>
<dbReference type="PANTHER" id="PTHR42986:SF1">
    <property type="entry name" value="BENZALDEHYDE DEHYDROGENASE YFMT"/>
    <property type="match status" value="1"/>
</dbReference>
<dbReference type="InterPro" id="IPR029510">
    <property type="entry name" value="Ald_DH_CS_GLU"/>
</dbReference>
<evidence type="ECO:0000313" key="8">
    <source>
        <dbReference type="Proteomes" id="UP000521872"/>
    </source>
</evidence>
<dbReference type="EMBL" id="JAACJL010000031">
    <property type="protein sequence ID" value="KAF4616525.1"/>
    <property type="molecule type" value="Genomic_DNA"/>
</dbReference>
<dbReference type="Proteomes" id="UP000521872">
    <property type="component" value="Unassembled WGS sequence"/>
</dbReference>
<proteinExistence type="inferred from homology"/>
<dbReference type="Gene3D" id="3.40.605.10">
    <property type="entry name" value="Aldehyde Dehydrogenase, Chain A, domain 1"/>
    <property type="match status" value="1"/>
</dbReference>
<comment type="caution">
    <text evidence="7">The sequence shown here is derived from an EMBL/GenBank/DDBJ whole genome shotgun (WGS) entry which is preliminary data.</text>
</comment>